<sequence>MKPSSSNASRSGDQAGKAKKAPKGKKTLPTMVYFKSFKNVQPAQSNPPWTGDEATTIKIAAKPIFEDTQATPLMTPLYPSIQRITAVFPQDMIFDDPEATLSFINPEIDMRFSSALFLCLSKGIQFYEPGTFTVYPQEINPIGKYCIKMYENGVPIRLFFDDRIGCDEENKCLLLRHTEPNIINPTLFHKAFLRFVKFGEFTSLDVVSAFTGFINYEVPLDWANLQFWFGRSDALVALYAREQRTEGLGKDRLFYILDLVELDQHRKFVKLQCPGSQWRGRFSGFEEDTRHWTNQIRVILEIDPETATTANYFWMILDDVVENFDCIMTFSPPSSFTSNLRKVDTWVPKESQFYNPPPPFLLHSSGAGKIQICTAPLLTTGPINDFKMTLRRFNWTSLESPILVDVDCSSWQIQTLEVTKADDMFEIECLSRGGFVLQLLSPESHLEFLDYSTVTSVTNAEGDLPFYVCLDEYSTSIFAQRFELIGKVVFNLDQPGNVSFAVYITNLIQRERIAAILYNNDLDDVVSSKNLRSGQVPITPNKRGYTLLIFGLYNDTIFTHQPADLIGKWRLRIFSDVQLSDVVDTPHLNYTEVEGDCSEIDETHQISRHVLTGACEAVIVLETSKPQSLTLSIIQDDVQINSARGIGFAVLPSCHIPGEKEATKVIVRGLSSEDNVDFGWKLRIFSTAPVGCKEDTAPAEKTAAAIAAWEKKRSTKPSGGKKSESKSRSSNNDNSGNLSPPEINENVLKIVEGEGKVLTQEEITKMIPPPADSASPQEQQQQHSQNIKSTTSVNSVTDPGDNLRELINGLSTKINEAWDQFDQHRAQITKLFTPTPPKVDEK</sequence>
<organism evidence="7 8">
    <name type="scientific">Tritrichomonas musculus</name>
    <dbReference type="NCBI Taxonomy" id="1915356"/>
    <lineage>
        <taxon>Eukaryota</taxon>
        <taxon>Metamonada</taxon>
        <taxon>Parabasalia</taxon>
        <taxon>Tritrichomonadida</taxon>
        <taxon>Tritrichomonadidae</taxon>
        <taxon>Tritrichomonas</taxon>
    </lineage>
</organism>
<dbReference type="PANTHER" id="PTHR46143">
    <property type="entry name" value="CALPAIN-7"/>
    <property type="match status" value="1"/>
</dbReference>
<evidence type="ECO:0000256" key="5">
    <source>
        <dbReference type="SAM" id="MobiDB-lite"/>
    </source>
</evidence>
<dbReference type="InterPro" id="IPR038765">
    <property type="entry name" value="Papain-like_cys_pep_sf"/>
</dbReference>
<dbReference type="PANTHER" id="PTHR46143:SF1">
    <property type="entry name" value="CALPAIN-7"/>
    <property type="match status" value="1"/>
</dbReference>
<feature type="region of interest" description="Disordered" evidence="5">
    <location>
        <begin position="767"/>
        <end position="802"/>
    </location>
</feature>
<feature type="compositionally biased region" description="Basic residues" evidence="5">
    <location>
        <begin position="17"/>
        <end position="26"/>
    </location>
</feature>
<accession>A0ABR2HWJ7</accession>
<evidence type="ECO:0000259" key="6">
    <source>
        <dbReference type="PROSITE" id="PS50203"/>
    </source>
</evidence>
<gene>
    <name evidence="7" type="ORF">M9Y10_016435</name>
</gene>
<comment type="caution">
    <text evidence="4">Lacks conserved residue(s) required for the propagation of feature annotation.</text>
</comment>
<dbReference type="SUPFAM" id="SSF54001">
    <property type="entry name" value="Cysteine proteinases"/>
    <property type="match status" value="1"/>
</dbReference>
<feature type="region of interest" description="Disordered" evidence="5">
    <location>
        <begin position="1"/>
        <end position="27"/>
    </location>
</feature>
<dbReference type="Gene3D" id="3.90.70.10">
    <property type="entry name" value="Cysteine proteinases"/>
    <property type="match status" value="1"/>
</dbReference>
<evidence type="ECO:0000256" key="3">
    <source>
        <dbReference type="ARBA" id="ARBA00022807"/>
    </source>
</evidence>
<comment type="caution">
    <text evidence="7">The sequence shown here is derived from an EMBL/GenBank/DDBJ whole genome shotgun (WGS) entry which is preliminary data.</text>
</comment>
<evidence type="ECO:0000256" key="2">
    <source>
        <dbReference type="ARBA" id="ARBA00022801"/>
    </source>
</evidence>
<dbReference type="InterPro" id="IPR001300">
    <property type="entry name" value="Peptidase_C2_calpain_cat"/>
</dbReference>
<proteinExistence type="predicted"/>
<feature type="domain" description="Calpain catalytic" evidence="6">
    <location>
        <begin position="99"/>
        <end position="327"/>
    </location>
</feature>
<dbReference type="EMBL" id="JAPFFF010000021">
    <property type="protein sequence ID" value="KAK8853892.1"/>
    <property type="molecule type" value="Genomic_DNA"/>
</dbReference>
<dbReference type="Proteomes" id="UP001470230">
    <property type="component" value="Unassembled WGS sequence"/>
</dbReference>
<keyword evidence="2" id="KW-0378">Hydrolase</keyword>
<evidence type="ECO:0000313" key="7">
    <source>
        <dbReference type="EMBL" id="KAK8853892.1"/>
    </source>
</evidence>
<feature type="region of interest" description="Disordered" evidence="5">
    <location>
        <begin position="709"/>
        <end position="743"/>
    </location>
</feature>
<feature type="compositionally biased region" description="Polar residues" evidence="5">
    <location>
        <begin position="786"/>
        <end position="797"/>
    </location>
</feature>
<protein>
    <recommendedName>
        <fullName evidence="6">Calpain catalytic domain-containing protein</fullName>
    </recommendedName>
</protein>
<keyword evidence="1" id="KW-0645">Protease</keyword>
<evidence type="ECO:0000256" key="4">
    <source>
        <dbReference type="PROSITE-ProRule" id="PRU00239"/>
    </source>
</evidence>
<keyword evidence="3" id="KW-0788">Thiol protease</keyword>
<feature type="compositionally biased region" description="Polar residues" evidence="5">
    <location>
        <begin position="1"/>
        <end position="12"/>
    </location>
</feature>
<reference evidence="7 8" key="1">
    <citation type="submission" date="2024-04" db="EMBL/GenBank/DDBJ databases">
        <title>Tritrichomonas musculus Genome.</title>
        <authorList>
            <person name="Alves-Ferreira E."/>
            <person name="Grigg M."/>
            <person name="Lorenzi H."/>
            <person name="Galac M."/>
        </authorList>
    </citation>
    <scope>NUCLEOTIDE SEQUENCE [LARGE SCALE GENOMIC DNA]</scope>
    <source>
        <strain evidence="7 8">EAF2021</strain>
    </source>
</reference>
<evidence type="ECO:0000313" key="8">
    <source>
        <dbReference type="Proteomes" id="UP001470230"/>
    </source>
</evidence>
<dbReference type="PROSITE" id="PS50203">
    <property type="entry name" value="CALPAIN_CAT"/>
    <property type="match status" value="1"/>
</dbReference>
<name>A0ABR2HWJ7_9EUKA</name>
<evidence type="ECO:0000256" key="1">
    <source>
        <dbReference type="ARBA" id="ARBA00022670"/>
    </source>
</evidence>
<feature type="compositionally biased region" description="Low complexity" evidence="5">
    <location>
        <begin position="728"/>
        <end position="741"/>
    </location>
</feature>
<feature type="compositionally biased region" description="Low complexity" evidence="5">
    <location>
        <begin position="772"/>
        <end position="785"/>
    </location>
</feature>
<dbReference type="InterPro" id="IPR051297">
    <property type="entry name" value="PalB/RIM13"/>
</dbReference>
<keyword evidence="8" id="KW-1185">Reference proteome</keyword>